<name>A0A7H4M7G6_KLEVA</name>
<sequence>MQLFHGTRQRFEKFDVSFMGTGEAGEIPACWFTDNFKGARHHALRVNRNPGRRLFISVVLNRGRLLPITANP</sequence>
<reference evidence="1 2" key="1">
    <citation type="submission" date="2018-06" db="EMBL/GenBank/DDBJ databases">
        <authorList>
            <consortium name="Pathogen Informatics"/>
            <person name="Doyle S."/>
        </authorList>
    </citation>
    <scope>NUCLEOTIDE SEQUENCE [LARGE SCALE GENOMIC DNA]</scope>
    <source>
        <strain evidence="1 2">NCTC9177</strain>
    </source>
</reference>
<accession>A0A7H4M7G6</accession>
<dbReference type="Proteomes" id="UP000254545">
    <property type="component" value="Unassembled WGS sequence"/>
</dbReference>
<organism evidence="1 2">
    <name type="scientific">Klebsiella variicola</name>
    <dbReference type="NCBI Taxonomy" id="244366"/>
    <lineage>
        <taxon>Bacteria</taxon>
        <taxon>Pseudomonadati</taxon>
        <taxon>Pseudomonadota</taxon>
        <taxon>Gammaproteobacteria</taxon>
        <taxon>Enterobacterales</taxon>
        <taxon>Enterobacteriaceae</taxon>
        <taxon>Klebsiella/Raoultella group</taxon>
        <taxon>Klebsiella</taxon>
        <taxon>Klebsiella pneumoniae complex</taxon>
    </lineage>
</organism>
<dbReference type="AlphaFoldDB" id="A0A7H4M7G6"/>
<dbReference type="EMBL" id="UGKR01000001">
    <property type="protein sequence ID" value="STS86266.1"/>
    <property type="molecule type" value="Genomic_DNA"/>
</dbReference>
<evidence type="ECO:0000313" key="1">
    <source>
        <dbReference type="EMBL" id="STS86266.1"/>
    </source>
</evidence>
<evidence type="ECO:0000313" key="2">
    <source>
        <dbReference type="Proteomes" id="UP000254545"/>
    </source>
</evidence>
<protein>
    <submittedName>
        <fullName evidence="1">Uncharacterized protein</fullName>
    </submittedName>
</protein>
<proteinExistence type="predicted"/>
<gene>
    <name evidence="1" type="ORF">NCTC9177_00018</name>
</gene>
<comment type="caution">
    <text evidence="1">The sequence shown here is derived from an EMBL/GenBank/DDBJ whole genome shotgun (WGS) entry which is preliminary data.</text>
</comment>